<feature type="region of interest" description="Disordered" evidence="5">
    <location>
        <begin position="1"/>
        <end position="26"/>
    </location>
</feature>
<dbReference type="InterPro" id="IPR016039">
    <property type="entry name" value="Thiolase-like"/>
</dbReference>
<dbReference type="InterPro" id="IPR018201">
    <property type="entry name" value="Ketoacyl_synth_AS"/>
</dbReference>
<dbReference type="SUPFAM" id="SSF51735">
    <property type="entry name" value="NAD(P)-binding Rossmann-fold domains"/>
    <property type="match status" value="2"/>
</dbReference>
<keyword evidence="1" id="KW-0596">Phosphopantetheine</keyword>
<dbReference type="PROSITE" id="PS50075">
    <property type="entry name" value="CARRIER"/>
    <property type="match status" value="1"/>
</dbReference>
<dbReference type="InterPro" id="IPR009081">
    <property type="entry name" value="PP-bd_ACP"/>
</dbReference>
<accession>A0ABU7X0S0</accession>
<keyword evidence="4" id="KW-0012">Acyltransferase</keyword>
<proteinExistence type="predicted"/>
<evidence type="ECO:0000259" key="6">
    <source>
        <dbReference type="PROSITE" id="PS50075"/>
    </source>
</evidence>
<dbReference type="InterPro" id="IPR020841">
    <property type="entry name" value="PKS_Beta-ketoAc_synthase_dom"/>
</dbReference>
<dbReference type="SMART" id="SM01294">
    <property type="entry name" value="PKS_PP_betabranch"/>
    <property type="match status" value="1"/>
</dbReference>
<dbReference type="Pfam" id="PF00109">
    <property type="entry name" value="ketoacyl-synt"/>
    <property type="match status" value="1"/>
</dbReference>
<dbReference type="InterPro" id="IPR014031">
    <property type="entry name" value="Ketoacyl_synth_C"/>
</dbReference>
<dbReference type="InterPro" id="IPR006162">
    <property type="entry name" value="Ppantetheine_attach_site"/>
</dbReference>
<evidence type="ECO:0000313" key="9">
    <source>
        <dbReference type="Proteomes" id="UP001348265"/>
    </source>
</evidence>
<dbReference type="InterPro" id="IPR032821">
    <property type="entry name" value="PKS_assoc"/>
</dbReference>
<dbReference type="RefSeq" id="WP_331788794.1">
    <property type="nucleotide sequence ID" value="NZ_JAVFKM010000018.1"/>
</dbReference>
<dbReference type="InterPro" id="IPR014030">
    <property type="entry name" value="Ketoacyl_synth_N"/>
</dbReference>
<evidence type="ECO:0000256" key="5">
    <source>
        <dbReference type="SAM" id="MobiDB-lite"/>
    </source>
</evidence>
<dbReference type="Gene3D" id="3.30.70.3290">
    <property type="match status" value="1"/>
</dbReference>
<keyword evidence="3" id="KW-0808">Transferase</keyword>
<dbReference type="InterPro" id="IPR057326">
    <property type="entry name" value="KR_dom"/>
</dbReference>
<dbReference type="SUPFAM" id="SSF47336">
    <property type="entry name" value="ACP-like"/>
    <property type="match status" value="1"/>
</dbReference>
<dbReference type="PANTHER" id="PTHR43775">
    <property type="entry name" value="FATTY ACID SYNTHASE"/>
    <property type="match status" value="1"/>
</dbReference>
<evidence type="ECO:0000256" key="2">
    <source>
        <dbReference type="ARBA" id="ARBA00022553"/>
    </source>
</evidence>
<sequence>MAQNTSTSTSGGPAESGSGKQTPLTRALGTIRTLRKRLAEQEGTQPVAVVGVGLRLPGGIGTLDSYWEALAAGRDLVGPLPEERKGPFADAWKGLPQRGGFLDGDVLDFDAEFFGISPREARHLDPQHRLLLEVTWEALENAGIPATSLGGTSAGVYLGIMWQDYREWLEAAPDAYATTGNGHNFAAGRIAYALGLRGPAVAVDTACSSSLVAVHLAAQALRRGECEIAFAAGANLIMSARSMRLVHETRSLSPDGLCRTFDARANGFVRGEGCGALVLKRLDHALRDGDRVHAVLHGTAVNQDGRSGGFTAPNVLSQVSLIETALERSGLEPRDIGYVEAHGTGTSLGDPIEMEALATALGRRNGGAPLPVGAVKTTFGHLESAAGVAGLVKAVLCLRHRQVPPLVHFRTLNPRIDLSGTGITVPERLLDWPERAGRYAAVSSFGMSGTNAQVVLGPAPEPAGVLDVVPVTGFDVSARNATALRELAARYADHLASGSRSTGPDTYAAFARTATYGRARLPVRARITAADADAARAALRALAAGEPHPGVELGEAGPASVEAGARPTAAVDGAPDDADTAVTAPSRQVVDLPTYPWQRERYAPEQVPVVADGPAADGREESGLPVRHEVVWEAAGQMVPAVPVDSVDSRRGAGVVVAGDDEELRGLLVAEAAVRGMRGTVLGPAPVAVPEGWTWARLPDDAEGWDGFWSTAEVGPAPVSLLLAPAAPAVPRTLAEATDAPDPVAATARLCAGVTGAVAALARAGGGHRAYVLTRGALRVEEADRTALTGHGPLHGLAPVLGLELGAAWGGVVDLPAGPAPQDARAVLDFAVAQTRSAALGGAVTEDTAAVRAGTVRVARLHTVSGPRTQLPVHGDATYLVTGGLGAVGRELTAELTDRGARHLLLVGRRAEAELPAEARSLLAALRGDGVEVVYRGGGCDTPEALAAIEAALTVLPPVAGVVHAAGTLHKSPAAGLTAEDFAAALSAKAGAAWWLHLAFAGRPLDFFILVSSVSALWGTEHCAAYSAANGALDALAAHRAGLGLPAVSLAYGPWALAGAGMADTASLERFARMGVGALTPAGGRAALTGAATDSPAAHVVACPLDLPRLAGVLSGLRPRGLFTGALATGDTAQGAEGDSAREATPESEPSVVAELAALPPKALPDAVRSHVLRLLAAQLGHTDPGALRLDVGFLDLGLDSIMAVDLAVRLSAAFGTQVLAADVFDHPTAAELSGLLLEHLQGERSAGPETPQPAPSGTTPTPTTPVPVPTAPAPAAAPAIP</sequence>
<dbReference type="Gene3D" id="3.40.47.10">
    <property type="match status" value="1"/>
</dbReference>
<name>A0ABU7X0S0_9ACTN</name>
<dbReference type="Pfam" id="PF02801">
    <property type="entry name" value="Ketoacyl-synt_C"/>
    <property type="match status" value="1"/>
</dbReference>
<evidence type="ECO:0000256" key="4">
    <source>
        <dbReference type="ARBA" id="ARBA00023315"/>
    </source>
</evidence>
<dbReference type="Pfam" id="PF16197">
    <property type="entry name" value="KAsynt_C_assoc"/>
    <property type="match status" value="1"/>
</dbReference>
<dbReference type="InterPro" id="IPR036291">
    <property type="entry name" value="NAD(P)-bd_dom_sf"/>
</dbReference>
<dbReference type="PROSITE" id="PS00012">
    <property type="entry name" value="PHOSPHOPANTETHEINE"/>
    <property type="match status" value="1"/>
</dbReference>
<dbReference type="PROSITE" id="PS00606">
    <property type="entry name" value="KS3_1"/>
    <property type="match status" value="1"/>
</dbReference>
<feature type="domain" description="Carrier" evidence="6">
    <location>
        <begin position="1166"/>
        <end position="1241"/>
    </location>
</feature>
<reference evidence="8 9" key="1">
    <citation type="submission" date="2023-08" db="EMBL/GenBank/DDBJ databases">
        <authorList>
            <person name="Sharma P."/>
            <person name="Verma V."/>
            <person name="Mohan M.K."/>
            <person name="Dubey A.K."/>
        </authorList>
    </citation>
    <scope>NUCLEOTIDE SEQUENCE [LARGE SCALE GENOMIC DNA]</scope>
    <source>
        <strain evidence="8 9">ADP4</strain>
    </source>
</reference>
<protein>
    <submittedName>
        <fullName evidence="8">SDR family NAD(P)-dependent oxidoreductase</fullName>
    </submittedName>
</protein>
<dbReference type="Proteomes" id="UP001348265">
    <property type="component" value="Unassembled WGS sequence"/>
</dbReference>
<dbReference type="SMART" id="SM00825">
    <property type="entry name" value="PKS_KS"/>
    <property type="match status" value="1"/>
</dbReference>
<dbReference type="PROSITE" id="PS52004">
    <property type="entry name" value="KS3_2"/>
    <property type="match status" value="1"/>
</dbReference>
<dbReference type="InterPro" id="IPR013968">
    <property type="entry name" value="PKS_KR"/>
</dbReference>
<dbReference type="EMBL" id="JAVFKM010000018">
    <property type="protein sequence ID" value="MEF3117358.1"/>
    <property type="molecule type" value="Genomic_DNA"/>
</dbReference>
<feature type="domain" description="Ketosynthase family 3 (KS3)" evidence="7">
    <location>
        <begin position="44"/>
        <end position="458"/>
    </location>
</feature>
<feature type="region of interest" description="Disordered" evidence="5">
    <location>
        <begin position="1129"/>
        <end position="1148"/>
    </location>
</feature>
<dbReference type="Pfam" id="PF00550">
    <property type="entry name" value="PP-binding"/>
    <property type="match status" value="1"/>
</dbReference>
<evidence type="ECO:0000256" key="1">
    <source>
        <dbReference type="ARBA" id="ARBA00022450"/>
    </source>
</evidence>
<dbReference type="InterPro" id="IPR020806">
    <property type="entry name" value="PKS_PP-bd"/>
</dbReference>
<dbReference type="InterPro" id="IPR050091">
    <property type="entry name" value="PKS_NRPS_Biosynth_Enz"/>
</dbReference>
<dbReference type="SMART" id="SM00823">
    <property type="entry name" value="PKS_PP"/>
    <property type="match status" value="1"/>
</dbReference>
<feature type="compositionally biased region" description="Polar residues" evidence="5">
    <location>
        <begin position="1"/>
        <end position="11"/>
    </location>
</feature>
<feature type="region of interest" description="Disordered" evidence="5">
    <location>
        <begin position="547"/>
        <end position="584"/>
    </location>
</feature>
<evidence type="ECO:0000313" key="8">
    <source>
        <dbReference type="EMBL" id="MEF3117358.1"/>
    </source>
</evidence>
<dbReference type="InterPro" id="IPR036736">
    <property type="entry name" value="ACP-like_sf"/>
</dbReference>
<dbReference type="CDD" id="cd00833">
    <property type="entry name" value="PKS"/>
    <property type="match status" value="1"/>
</dbReference>
<dbReference type="SUPFAM" id="SSF53901">
    <property type="entry name" value="Thiolase-like"/>
    <property type="match status" value="1"/>
</dbReference>
<evidence type="ECO:0000256" key="3">
    <source>
        <dbReference type="ARBA" id="ARBA00022679"/>
    </source>
</evidence>
<dbReference type="SMART" id="SM00822">
    <property type="entry name" value="PKS_KR"/>
    <property type="match status" value="1"/>
</dbReference>
<feature type="region of interest" description="Disordered" evidence="5">
    <location>
        <begin position="1244"/>
        <end position="1282"/>
    </location>
</feature>
<keyword evidence="9" id="KW-1185">Reference proteome</keyword>
<feature type="non-terminal residue" evidence="8">
    <location>
        <position position="1282"/>
    </location>
</feature>
<dbReference type="Gene3D" id="3.40.50.720">
    <property type="entry name" value="NAD(P)-binding Rossmann-like Domain"/>
    <property type="match status" value="1"/>
</dbReference>
<evidence type="ECO:0000259" key="7">
    <source>
        <dbReference type="PROSITE" id="PS52004"/>
    </source>
</evidence>
<keyword evidence="2" id="KW-0597">Phosphoprotein</keyword>
<gene>
    <name evidence="8" type="ORF">RB636_29705</name>
</gene>
<dbReference type="Pfam" id="PF08659">
    <property type="entry name" value="KR"/>
    <property type="match status" value="1"/>
</dbReference>
<feature type="compositionally biased region" description="Pro residues" evidence="5">
    <location>
        <begin position="1263"/>
        <end position="1273"/>
    </location>
</feature>
<dbReference type="PANTHER" id="PTHR43775:SF37">
    <property type="entry name" value="SI:DKEY-61P9.11"/>
    <property type="match status" value="1"/>
</dbReference>
<comment type="caution">
    <text evidence="8">The sequence shown here is derived from an EMBL/GenBank/DDBJ whole genome shotgun (WGS) entry which is preliminary data.</text>
</comment>
<dbReference type="Gene3D" id="1.10.1200.10">
    <property type="entry name" value="ACP-like"/>
    <property type="match status" value="1"/>
</dbReference>
<organism evidence="8 9">
    <name type="scientific">Streptomyces chrestomyceticus</name>
    <dbReference type="NCBI Taxonomy" id="68185"/>
    <lineage>
        <taxon>Bacteria</taxon>
        <taxon>Bacillati</taxon>
        <taxon>Actinomycetota</taxon>
        <taxon>Actinomycetes</taxon>
        <taxon>Kitasatosporales</taxon>
        <taxon>Streptomycetaceae</taxon>
        <taxon>Streptomyces</taxon>
    </lineage>
</organism>